<feature type="transmembrane region" description="Helical" evidence="7">
    <location>
        <begin position="262"/>
        <end position="285"/>
    </location>
</feature>
<dbReference type="InterPro" id="IPR003838">
    <property type="entry name" value="ABC3_permease_C"/>
</dbReference>
<evidence type="ECO:0000259" key="8">
    <source>
        <dbReference type="Pfam" id="PF02687"/>
    </source>
</evidence>
<evidence type="ECO:0000256" key="7">
    <source>
        <dbReference type="SAM" id="Phobius"/>
    </source>
</evidence>
<sequence>MLRTTLAGLRMHKGRLITTALAIILGVMFVSGTLVFTGTLKESFSSQVMGSADKLSAIVEPESTPHQAPDAEPDLLPSSTLDDIRDLSEVDKADGVIKADAPLLDKDGRAVGTFPTKGISVGEVTRYDATAGRLPTAGDEVALATNIAAETGYEIGDKAEVLDPDGEKHTFTVTGLIDVGVDQELAFMGALAFTHDTAVRMTGVSDYSEIDVIGTDGTDDSAVASAVEKAAGSGAEVMTGQEKGEALAKAAGAQADVMATALMLFALISVFVAGIVIYNTFAILIAQRQREMALLRCVGAHRGQVFGSVLTEALVVGLVASALGVLAGIGLGYGAFQLGGEAIGGDGAPAALVVSPSAVIVGMLVGTLMTLFAALVPALRATRVPPLAALRTSAVAHGLDKGFGWKRIAGAAVFFLASGGLIPLAMDAKGQDGLTLTAVSGILAFIGVVIIGPLLVRAVVTAVGVPMRRIGVPSMLAADNARRSPKRAATAMIALTVGATLITGYSVISASVSKTMTEMMDRQFPVDYQVTQQVSLDGDGNGRGIPEAVVDRLEASPKIATVIGQRSTDVEGEDGYTPVSAYDGATLGTDIKSDVEAGDLADLGPGKAVLSDDTATGGSGVGDTYTLRTEKGERSFEIVAITKDSPQMWGVTLDPDDFAADFPGVSGYRQVSVKGAESAPSDEVRDAVYAAVDDDPTLQVASVAQVKKQFDDMLNMAFLVIAAMLGLAIIIAVFGIANTMALSVLERTRESALLRALGLSKAQLRRMLSLEAVLLCLIGAGVGIGLGVLFGWVAGAASFQGMQFALPAGQIAVFIAVAVVAGLLASVLPGRKAAKTSITGALASE</sequence>
<organism evidence="10 11">
    <name type="scientific">Nocardiopsis mwathae</name>
    <dbReference type="NCBI Taxonomy" id="1472723"/>
    <lineage>
        <taxon>Bacteria</taxon>
        <taxon>Bacillati</taxon>
        <taxon>Actinomycetota</taxon>
        <taxon>Actinomycetes</taxon>
        <taxon>Streptosporangiales</taxon>
        <taxon>Nocardiopsidaceae</taxon>
        <taxon>Nocardiopsis</taxon>
    </lineage>
</organism>
<feature type="transmembrane region" description="Helical" evidence="7">
    <location>
        <begin position="438"/>
        <end position="467"/>
    </location>
</feature>
<dbReference type="PANTHER" id="PTHR30572:SF4">
    <property type="entry name" value="ABC TRANSPORTER PERMEASE YTRF"/>
    <property type="match status" value="1"/>
</dbReference>
<feature type="transmembrane region" description="Helical" evidence="7">
    <location>
        <begin position="766"/>
        <end position="792"/>
    </location>
</feature>
<evidence type="ECO:0000259" key="9">
    <source>
        <dbReference type="Pfam" id="PF12704"/>
    </source>
</evidence>
<dbReference type="InterPro" id="IPR025857">
    <property type="entry name" value="MacB_PCD"/>
</dbReference>
<keyword evidence="2" id="KW-1003">Cell membrane</keyword>
<dbReference type="PANTHER" id="PTHR30572">
    <property type="entry name" value="MEMBRANE COMPONENT OF TRANSPORTER-RELATED"/>
    <property type="match status" value="1"/>
</dbReference>
<gene>
    <name evidence="10" type="ORF">HNR23_001466</name>
</gene>
<feature type="transmembrane region" description="Helical" evidence="7">
    <location>
        <begin position="488"/>
        <end position="508"/>
    </location>
</feature>
<dbReference type="Pfam" id="PF02687">
    <property type="entry name" value="FtsX"/>
    <property type="match status" value="2"/>
</dbReference>
<feature type="domain" description="ABC3 transporter permease C-terminal" evidence="8">
    <location>
        <begin position="263"/>
        <end position="386"/>
    </location>
</feature>
<proteinExistence type="inferred from homology"/>
<feature type="domain" description="ABC3 transporter permease C-terminal" evidence="8">
    <location>
        <begin position="724"/>
        <end position="838"/>
    </location>
</feature>
<keyword evidence="11" id="KW-1185">Reference proteome</keyword>
<evidence type="ECO:0000256" key="1">
    <source>
        <dbReference type="ARBA" id="ARBA00004651"/>
    </source>
</evidence>
<evidence type="ECO:0000256" key="5">
    <source>
        <dbReference type="ARBA" id="ARBA00023136"/>
    </source>
</evidence>
<accession>A0A7W9YH35</accession>
<dbReference type="Pfam" id="PF12704">
    <property type="entry name" value="MacB_PCD"/>
    <property type="match status" value="2"/>
</dbReference>
<evidence type="ECO:0000256" key="4">
    <source>
        <dbReference type="ARBA" id="ARBA00022989"/>
    </source>
</evidence>
<feature type="transmembrane region" description="Helical" evidence="7">
    <location>
        <begin position="353"/>
        <end position="376"/>
    </location>
</feature>
<comment type="subcellular location">
    <subcellularLocation>
        <location evidence="1">Cell membrane</location>
        <topology evidence="1">Multi-pass membrane protein</topology>
    </subcellularLocation>
</comment>
<dbReference type="EMBL" id="JACHDS010000001">
    <property type="protein sequence ID" value="MBB6171406.1"/>
    <property type="molecule type" value="Genomic_DNA"/>
</dbReference>
<evidence type="ECO:0000256" key="3">
    <source>
        <dbReference type="ARBA" id="ARBA00022692"/>
    </source>
</evidence>
<feature type="domain" description="MacB-like periplasmic core" evidence="9">
    <location>
        <begin position="489"/>
        <end position="688"/>
    </location>
</feature>
<feature type="transmembrane region" description="Helical" evidence="7">
    <location>
        <begin position="716"/>
        <end position="745"/>
    </location>
</feature>
<dbReference type="AlphaFoldDB" id="A0A7W9YH35"/>
<comment type="similarity">
    <text evidence="6">Belongs to the ABC-4 integral membrane protein family.</text>
</comment>
<dbReference type="RefSeq" id="WP_184074681.1">
    <property type="nucleotide sequence ID" value="NZ_JACHDS010000001.1"/>
</dbReference>
<keyword evidence="4 7" id="KW-1133">Transmembrane helix</keyword>
<dbReference type="Proteomes" id="UP000546642">
    <property type="component" value="Unassembled WGS sequence"/>
</dbReference>
<feature type="transmembrane region" description="Helical" evidence="7">
    <location>
        <begin position="305"/>
        <end position="333"/>
    </location>
</feature>
<name>A0A7W9YH35_9ACTN</name>
<feature type="transmembrane region" description="Helical" evidence="7">
    <location>
        <begin position="804"/>
        <end position="828"/>
    </location>
</feature>
<evidence type="ECO:0000256" key="2">
    <source>
        <dbReference type="ARBA" id="ARBA00022475"/>
    </source>
</evidence>
<keyword evidence="5 7" id="KW-0472">Membrane</keyword>
<evidence type="ECO:0000256" key="6">
    <source>
        <dbReference type="ARBA" id="ARBA00038076"/>
    </source>
</evidence>
<dbReference type="InterPro" id="IPR050250">
    <property type="entry name" value="Macrolide_Exporter_MacB"/>
</dbReference>
<keyword evidence="3 7" id="KW-0812">Transmembrane</keyword>
<dbReference type="GO" id="GO:0005886">
    <property type="term" value="C:plasma membrane"/>
    <property type="evidence" value="ECO:0007669"/>
    <property type="project" value="UniProtKB-SubCell"/>
</dbReference>
<comment type="caution">
    <text evidence="10">The sequence shown here is derived from an EMBL/GenBank/DDBJ whole genome shotgun (WGS) entry which is preliminary data.</text>
</comment>
<evidence type="ECO:0000313" key="10">
    <source>
        <dbReference type="EMBL" id="MBB6171406.1"/>
    </source>
</evidence>
<feature type="domain" description="MacB-like periplasmic core" evidence="9">
    <location>
        <begin position="17"/>
        <end position="229"/>
    </location>
</feature>
<dbReference type="GO" id="GO:0022857">
    <property type="term" value="F:transmembrane transporter activity"/>
    <property type="evidence" value="ECO:0007669"/>
    <property type="project" value="TreeGrafter"/>
</dbReference>
<protein>
    <submittedName>
        <fullName evidence="10">Putative ABC transport system permease protein</fullName>
    </submittedName>
</protein>
<reference evidence="10 11" key="1">
    <citation type="submission" date="2020-08" db="EMBL/GenBank/DDBJ databases">
        <title>Sequencing the genomes of 1000 actinobacteria strains.</title>
        <authorList>
            <person name="Klenk H.-P."/>
        </authorList>
    </citation>
    <scope>NUCLEOTIDE SEQUENCE [LARGE SCALE GENOMIC DNA]</scope>
    <source>
        <strain evidence="10 11">DSM 46659</strain>
    </source>
</reference>
<evidence type="ECO:0000313" key="11">
    <source>
        <dbReference type="Proteomes" id="UP000546642"/>
    </source>
</evidence>
<feature type="transmembrane region" description="Helical" evidence="7">
    <location>
        <begin position="408"/>
        <end position="426"/>
    </location>
</feature>